<keyword evidence="1" id="KW-1133">Transmembrane helix</keyword>
<feature type="transmembrane region" description="Helical" evidence="1">
    <location>
        <begin position="47"/>
        <end position="65"/>
    </location>
</feature>
<evidence type="ECO:0008006" key="4">
    <source>
        <dbReference type="Google" id="ProtNLM"/>
    </source>
</evidence>
<accession>B3QNV6</accession>
<name>B3QNV6_CHLP8</name>
<dbReference type="HOGENOM" id="CLU_1400300_0_0_10"/>
<protein>
    <recommendedName>
        <fullName evidence="4">PH domain-containing protein</fullName>
    </recommendedName>
</protein>
<keyword evidence="1" id="KW-0472">Membrane</keyword>
<evidence type="ECO:0000313" key="3">
    <source>
        <dbReference type="Proteomes" id="UP000008811"/>
    </source>
</evidence>
<dbReference type="EMBL" id="CP001099">
    <property type="protein sequence ID" value="ACF11609.1"/>
    <property type="molecule type" value="Genomic_DNA"/>
</dbReference>
<feature type="transmembrane region" description="Helical" evidence="1">
    <location>
        <begin position="77"/>
        <end position="99"/>
    </location>
</feature>
<feature type="transmembrane region" description="Helical" evidence="1">
    <location>
        <begin position="6"/>
        <end position="26"/>
    </location>
</feature>
<keyword evidence="3" id="KW-1185">Reference proteome</keyword>
<evidence type="ECO:0000256" key="1">
    <source>
        <dbReference type="SAM" id="Phobius"/>
    </source>
</evidence>
<gene>
    <name evidence="2" type="ordered locus">Cpar_1204</name>
</gene>
<dbReference type="AlphaFoldDB" id="B3QNV6"/>
<organism evidence="2 3">
    <name type="scientific">Chlorobaculum parvum (strain DSM 263 / NCIMB 8327)</name>
    <name type="common">Chlorobium vibrioforme subsp. thiosulfatophilum</name>
    <dbReference type="NCBI Taxonomy" id="517417"/>
    <lineage>
        <taxon>Bacteria</taxon>
        <taxon>Pseudomonadati</taxon>
        <taxon>Chlorobiota</taxon>
        <taxon>Chlorobiia</taxon>
        <taxon>Chlorobiales</taxon>
        <taxon>Chlorobiaceae</taxon>
        <taxon>Chlorobaculum</taxon>
    </lineage>
</organism>
<evidence type="ECO:0000313" key="2">
    <source>
        <dbReference type="EMBL" id="ACF11609.1"/>
    </source>
</evidence>
<sequence>MQKDWWIPILQWTLPGVALTIIMGWLSKSRMSRRSVTEVNTLRHPTGILVIGLIGFAFFAGIAVVSNTIGKNSTTTIWTTLIFLFFAGMSLAMVADYFFARHRLSADGLDYGRLTGQRGYIRWVQVRRVEYAPSMRWFKLHMPSGPPIRISAMLMGLPAFAQHVLAYVPAGRIDNSAKALLIETADGNLPEVWS</sequence>
<dbReference type="Proteomes" id="UP000008811">
    <property type="component" value="Chromosome"/>
</dbReference>
<proteinExistence type="predicted"/>
<keyword evidence="1" id="KW-0812">Transmembrane</keyword>
<dbReference type="STRING" id="517417.Cpar_1204"/>
<reference evidence="2" key="1">
    <citation type="submission" date="2008-06" db="EMBL/GenBank/DDBJ databases">
        <title>Complete sequence of Chlorobaculum parvum NCIB 8327.</title>
        <authorList>
            <consortium name="US DOE Joint Genome Institute"/>
            <person name="Lucas S."/>
            <person name="Copeland A."/>
            <person name="Lapidus A."/>
            <person name="Glavina del Rio T."/>
            <person name="Dalin E."/>
            <person name="Tice H."/>
            <person name="Bruce D."/>
            <person name="Goodwin L."/>
            <person name="Pitluck S."/>
            <person name="Schmutz J."/>
            <person name="Larimer F."/>
            <person name="Land M."/>
            <person name="Hauser L."/>
            <person name="Kyrpides N."/>
            <person name="Mikhailova N."/>
            <person name="Zhao F."/>
            <person name="Li T."/>
            <person name="Liu Z."/>
            <person name="Overmann J."/>
            <person name="Bryant D.A."/>
            <person name="Richardson P."/>
        </authorList>
    </citation>
    <scope>NUCLEOTIDE SEQUENCE [LARGE SCALE GENOMIC DNA]</scope>
    <source>
        <strain evidence="2">NCIB 8327</strain>
    </source>
</reference>
<dbReference type="KEGG" id="cpc:Cpar_1204"/>